<dbReference type="GO" id="GO:0006355">
    <property type="term" value="P:regulation of DNA-templated transcription"/>
    <property type="evidence" value="ECO:0007669"/>
    <property type="project" value="InterPro"/>
</dbReference>
<dbReference type="SUPFAM" id="SSF46894">
    <property type="entry name" value="C-terminal effector domain of the bipartite response regulators"/>
    <property type="match status" value="1"/>
</dbReference>
<dbReference type="RefSeq" id="WP_039334325.1">
    <property type="nucleotide sequence ID" value="NZ_JRVC01000009.1"/>
</dbReference>
<dbReference type="Proteomes" id="UP000031338">
    <property type="component" value="Unassembled WGS sequence"/>
</dbReference>
<evidence type="ECO:0000256" key="1">
    <source>
        <dbReference type="SAM" id="MobiDB-lite"/>
    </source>
</evidence>
<evidence type="ECO:0000313" key="3">
    <source>
        <dbReference type="Proteomes" id="UP000031338"/>
    </source>
</evidence>
<feature type="compositionally biased region" description="Low complexity" evidence="1">
    <location>
        <begin position="1"/>
        <end position="10"/>
    </location>
</feature>
<accession>A0A0B9A7K6</accession>
<sequence>MSQSRKPQSAAGGGGGGRPGSPPPGAKPKGPRQEVVSARTLYFGNGDPAPETALARAISGRVQLRRITDDYIGHIDDSREYYNTLFVIGSDAVRIRKLMRIYRPLLKMKAKIVIMREVRPSVKAQLLNAGFDDVFDREMPVAEAAARVRGVLGRIAQSQQSKVVEEVRDLHLQHFTREPLLGREARVLSMLVAARGSPVRSSQLAISGRSTHRPISTKSLQVLISGLRSKLRPNLRIVSQGPAGYSLQEISPVRSLLDSASKIT</sequence>
<comment type="caution">
    <text evidence="2">The sequence shown here is derived from an EMBL/GenBank/DDBJ whole genome shotgun (WGS) entry which is preliminary data.</text>
</comment>
<dbReference type="AlphaFoldDB" id="A0A0B9A7K6"/>
<feature type="region of interest" description="Disordered" evidence="1">
    <location>
        <begin position="1"/>
        <end position="34"/>
    </location>
</feature>
<dbReference type="InterPro" id="IPR016032">
    <property type="entry name" value="Sig_transdc_resp-reg_C-effctor"/>
</dbReference>
<dbReference type="PATRIC" id="fig|48936.3.peg.2222"/>
<reference evidence="2 3" key="1">
    <citation type="submission" date="2014-10" db="EMBL/GenBank/DDBJ databases">
        <title>Draft genome sequence of Novosphingobium subterraneum DSM 12447.</title>
        <authorList>
            <person name="Gan H.M."/>
            <person name="Gan H.Y."/>
            <person name="Savka M.A."/>
        </authorList>
    </citation>
    <scope>NUCLEOTIDE SEQUENCE [LARGE SCALE GENOMIC DNA]</scope>
    <source>
        <strain evidence="2 3">DSM 12447</strain>
    </source>
</reference>
<dbReference type="GO" id="GO:0003677">
    <property type="term" value="F:DNA binding"/>
    <property type="evidence" value="ECO:0007669"/>
    <property type="project" value="InterPro"/>
</dbReference>
<dbReference type="InterPro" id="IPR036388">
    <property type="entry name" value="WH-like_DNA-bd_sf"/>
</dbReference>
<dbReference type="EMBL" id="JRVC01000009">
    <property type="protein sequence ID" value="KHS46619.1"/>
    <property type="molecule type" value="Genomic_DNA"/>
</dbReference>
<dbReference type="STRING" id="48936.NJ75_02213"/>
<dbReference type="Gene3D" id="1.10.10.10">
    <property type="entry name" value="Winged helix-like DNA-binding domain superfamily/Winged helix DNA-binding domain"/>
    <property type="match status" value="1"/>
</dbReference>
<protein>
    <submittedName>
        <fullName evidence="2">Response regulator receiver domain-containing protein</fullName>
    </submittedName>
</protein>
<organism evidence="2 3">
    <name type="scientific">Novosphingobium subterraneum</name>
    <dbReference type="NCBI Taxonomy" id="48936"/>
    <lineage>
        <taxon>Bacteria</taxon>
        <taxon>Pseudomonadati</taxon>
        <taxon>Pseudomonadota</taxon>
        <taxon>Alphaproteobacteria</taxon>
        <taxon>Sphingomonadales</taxon>
        <taxon>Sphingomonadaceae</taxon>
        <taxon>Novosphingobium</taxon>
    </lineage>
</organism>
<proteinExistence type="predicted"/>
<name>A0A0B9A7K6_9SPHN</name>
<keyword evidence="3" id="KW-1185">Reference proteome</keyword>
<evidence type="ECO:0000313" key="2">
    <source>
        <dbReference type="EMBL" id="KHS46619.1"/>
    </source>
</evidence>
<gene>
    <name evidence="2" type="ORF">NJ75_02213</name>
</gene>